<gene>
    <name evidence="2" type="ORF">THAOC_08351</name>
</gene>
<feature type="compositionally biased region" description="Low complexity" evidence="1">
    <location>
        <begin position="81"/>
        <end position="129"/>
    </location>
</feature>
<feature type="region of interest" description="Disordered" evidence="1">
    <location>
        <begin position="1"/>
        <end position="132"/>
    </location>
</feature>
<protein>
    <submittedName>
        <fullName evidence="2">Uncharacterized protein</fullName>
    </submittedName>
</protein>
<evidence type="ECO:0000313" key="3">
    <source>
        <dbReference type="Proteomes" id="UP000266841"/>
    </source>
</evidence>
<dbReference type="AlphaFoldDB" id="K0SY42"/>
<dbReference type="Proteomes" id="UP000266841">
    <property type="component" value="Unassembled WGS sequence"/>
</dbReference>
<reference evidence="2 3" key="1">
    <citation type="journal article" date="2012" name="Genome Biol.">
        <title>Genome and low-iron response of an oceanic diatom adapted to chronic iron limitation.</title>
        <authorList>
            <person name="Lommer M."/>
            <person name="Specht M."/>
            <person name="Roy A.S."/>
            <person name="Kraemer L."/>
            <person name="Andreson R."/>
            <person name="Gutowska M.A."/>
            <person name="Wolf J."/>
            <person name="Bergner S.V."/>
            <person name="Schilhabel M.B."/>
            <person name="Klostermeier U.C."/>
            <person name="Beiko R.G."/>
            <person name="Rosenstiel P."/>
            <person name="Hippler M."/>
            <person name="Laroche J."/>
        </authorList>
    </citation>
    <scope>NUCLEOTIDE SEQUENCE [LARGE SCALE GENOMIC DNA]</scope>
    <source>
        <strain evidence="2 3">CCMP1005</strain>
    </source>
</reference>
<comment type="caution">
    <text evidence="2">The sequence shown here is derived from an EMBL/GenBank/DDBJ whole genome shotgun (WGS) entry which is preliminary data.</text>
</comment>
<evidence type="ECO:0000313" key="2">
    <source>
        <dbReference type="EMBL" id="EJK70300.1"/>
    </source>
</evidence>
<name>K0SY42_THAOC</name>
<sequence>MPPPDGDDESATPILRNMSSRSIPLVPPMDDETASARSANAVDGWPSRSEPAASLDATSSAPRFMVRPQSPSPTMVSYLVRSGSASASAAEQAASAARARSAKSSTSTGGSCAGPDAVPGAAAAATSGISDDDGRAFAVLEDVAPDPGRGRGLLVQQRDDVLGDVLEGQHRHARALHVEARHEAADEHP</sequence>
<dbReference type="EMBL" id="AGNL01008734">
    <property type="protein sequence ID" value="EJK70300.1"/>
    <property type="molecule type" value="Genomic_DNA"/>
</dbReference>
<feature type="compositionally biased region" description="Acidic residues" evidence="1">
    <location>
        <begin position="1"/>
        <end position="10"/>
    </location>
</feature>
<organism evidence="2 3">
    <name type="scientific">Thalassiosira oceanica</name>
    <name type="common">Marine diatom</name>
    <dbReference type="NCBI Taxonomy" id="159749"/>
    <lineage>
        <taxon>Eukaryota</taxon>
        <taxon>Sar</taxon>
        <taxon>Stramenopiles</taxon>
        <taxon>Ochrophyta</taxon>
        <taxon>Bacillariophyta</taxon>
        <taxon>Coscinodiscophyceae</taxon>
        <taxon>Thalassiosirophycidae</taxon>
        <taxon>Thalassiosirales</taxon>
        <taxon>Thalassiosiraceae</taxon>
        <taxon>Thalassiosira</taxon>
    </lineage>
</organism>
<feature type="non-terminal residue" evidence="2">
    <location>
        <position position="189"/>
    </location>
</feature>
<accession>K0SY42</accession>
<keyword evidence="3" id="KW-1185">Reference proteome</keyword>
<evidence type="ECO:0000256" key="1">
    <source>
        <dbReference type="SAM" id="MobiDB-lite"/>
    </source>
</evidence>
<proteinExistence type="predicted"/>